<dbReference type="InterPro" id="IPR011009">
    <property type="entry name" value="Kinase-like_dom_sf"/>
</dbReference>
<sequence>MRPGEFPIDASLVRRLLAAQFPRWAELPLKRFPSAGTVNALYRLGDDLAVRLPRIAGGAEDVAKEAHWVPRLAPLLPAAVPEILATGTPGEGYPWPWMVQRWLDGEPPHVDRLTDPLLLAADLGAFVAALRRVRLPDGPTAYRGVPLSTADAMTRAALDELRGTIDTSAATAAWETALAAPAWTGPPTWVHSDLMPGNLLTRGGRLDAVLDFGTVGVGDPACDLIPAWNLLPAETRDTFRRAAGADDATWARGRGWALSMAITQLPYYRVTNPVIAANAEHVIHAVLTEADTLAEADVRP</sequence>
<organism evidence="2 3">
    <name type="scientific">Streptomyces mirabilis</name>
    <dbReference type="NCBI Taxonomy" id="68239"/>
    <lineage>
        <taxon>Bacteria</taxon>
        <taxon>Bacillati</taxon>
        <taxon>Actinomycetota</taxon>
        <taxon>Actinomycetes</taxon>
        <taxon>Kitasatosporales</taxon>
        <taxon>Streptomycetaceae</taxon>
        <taxon>Streptomyces</taxon>
    </lineage>
</organism>
<dbReference type="PANTHER" id="PTHR21310">
    <property type="entry name" value="AMINOGLYCOSIDE PHOSPHOTRANSFERASE-RELATED-RELATED"/>
    <property type="match status" value="1"/>
</dbReference>
<dbReference type="InterPro" id="IPR002575">
    <property type="entry name" value="Aminoglycoside_PTrfase"/>
</dbReference>
<evidence type="ECO:0000313" key="3">
    <source>
        <dbReference type="Proteomes" id="UP000181942"/>
    </source>
</evidence>
<proteinExistence type="predicted"/>
<feature type="domain" description="Aminoglycoside phosphotransferase" evidence="1">
    <location>
        <begin position="33"/>
        <end position="256"/>
    </location>
</feature>
<protein>
    <submittedName>
        <fullName evidence="2">Predicted kinase, aminoglycoside phosphotransferase (APT) family</fullName>
    </submittedName>
</protein>
<dbReference type="Gene3D" id="3.30.200.20">
    <property type="entry name" value="Phosphorylase Kinase, domain 1"/>
    <property type="match status" value="1"/>
</dbReference>
<name>A0A1I2AX17_9ACTN</name>
<dbReference type="GO" id="GO:0016301">
    <property type="term" value="F:kinase activity"/>
    <property type="evidence" value="ECO:0007669"/>
    <property type="project" value="UniProtKB-KW"/>
</dbReference>
<dbReference type="Gene3D" id="3.90.1200.10">
    <property type="match status" value="1"/>
</dbReference>
<dbReference type="EMBL" id="FONR01000001">
    <property type="protein sequence ID" value="SFE48309.1"/>
    <property type="molecule type" value="Genomic_DNA"/>
</dbReference>
<dbReference type="AlphaFoldDB" id="A0A1I2AX17"/>
<dbReference type="OrthoDB" id="9797603at2"/>
<dbReference type="RefSeq" id="WP_075025921.1">
    <property type="nucleotide sequence ID" value="NZ_FONR01000001.1"/>
</dbReference>
<evidence type="ECO:0000313" key="2">
    <source>
        <dbReference type="EMBL" id="SFE48309.1"/>
    </source>
</evidence>
<dbReference type="Proteomes" id="UP000181942">
    <property type="component" value="Unassembled WGS sequence"/>
</dbReference>
<dbReference type="SUPFAM" id="SSF56112">
    <property type="entry name" value="Protein kinase-like (PK-like)"/>
    <property type="match status" value="1"/>
</dbReference>
<evidence type="ECO:0000259" key="1">
    <source>
        <dbReference type="Pfam" id="PF01636"/>
    </source>
</evidence>
<dbReference type="CDD" id="cd05155">
    <property type="entry name" value="APH_ChoK_like_1"/>
    <property type="match status" value="1"/>
</dbReference>
<dbReference type="Pfam" id="PF01636">
    <property type="entry name" value="APH"/>
    <property type="match status" value="1"/>
</dbReference>
<keyword evidence="2" id="KW-0418">Kinase</keyword>
<dbReference type="PANTHER" id="PTHR21310:SF42">
    <property type="entry name" value="BIFUNCTIONAL AAC_APH"/>
    <property type="match status" value="1"/>
</dbReference>
<accession>A0A1I2AX17</accession>
<reference evidence="2 3" key="1">
    <citation type="submission" date="2016-10" db="EMBL/GenBank/DDBJ databases">
        <authorList>
            <person name="de Groot N.N."/>
        </authorList>
    </citation>
    <scope>NUCLEOTIDE SEQUENCE [LARGE SCALE GENOMIC DNA]</scope>
    <source>
        <strain evidence="2 3">OK461</strain>
    </source>
</reference>
<gene>
    <name evidence="2" type="ORF">SAMN02787118_101859</name>
</gene>
<keyword evidence="2" id="KW-0808">Transferase</keyword>
<dbReference type="InterPro" id="IPR051678">
    <property type="entry name" value="AGP_Transferase"/>
</dbReference>